<proteinExistence type="predicted"/>
<evidence type="ECO:0000256" key="1">
    <source>
        <dbReference type="ARBA" id="ARBA00023015"/>
    </source>
</evidence>
<feature type="domain" description="Tetracycline repressor TetR C-terminal" evidence="3">
    <location>
        <begin position="92"/>
        <end position="224"/>
    </location>
</feature>
<dbReference type="InterPro" id="IPR009057">
    <property type="entry name" value="Homeodomain-like_sf"/>
</dbReference>
<keyword evidence="1" id="KW-0805">Transcription regulation</keyword>
<organism evidence="4 5">
    <name type="scientific">Isoptericola hypogeus</name>
    <dbReference type="NCBI Taxonomy" id="300179"/>
    <lineage>
        <taxon>Bacteria</taxon>
        <taxon>Bacillati</taxon>
        <taxon>Actinomycetota</taxon>
        <taxon>Actinomycetes</taxon>
        <taxon>Micrococcales</taxon>
        <taxon>Promicromonosporaceae</taxon>
        <taxon>Isoptericola</taxon>
    </lineage>
</organism>
<accession>A0ABN2IP04</accession>
<dbReference type="Gene3D" id="1.10.357.10">
    <property type="entry name" value="Tetracycline Repressor, domain 2"/>
    <property type="match status" value="1"/>
</dbReference>
<evidence type="ECO:0000313" key="5">
    <source>
        <dbReference type="Proteomes" id="UP001501138"/>
    </source>
</evidence>
<reference evidence="4 5" key="1">
    <citation type="journal article" date="2019" name="Int. J. Syst. Evol. Microbiol.">
        <title>The Global Catalogue of Microorganisms (GCM) 10K type strain sequencing project: providing services to taxonomists for standard genome sequencing and annotation.</title>
        <authorList>
            <consortium name="The Broad Institute Genomics Platform"/>
            <consortium name="The Broad Institute Genome Sequencing Center for Infectious Disease"/>
            <person name="Wu L."/>
            <person name="Ma J."/>
        </authorList>
    </citation>
    <scope>NUCLEOTIDE SEQUENCE [LARGE SCALE GENOMIC DNA]</scope>
    <source>
        <strain evidence="4 5">JCM 15589</strain>
    </source>
</reference>
<dbReference type="InterPro" id="IPR036271">
    <property type="entry name" value="Tet_transcr_reg_TetR-rel_C_sf"/>
</dbReference>
<dbReference type="SUPFAM" id="SSF46689">
    <property type="entry name" value="Homeodomain-like"/>
    <property type="match status" value="1"/>
</dbReference>
<dbReference type="Proteomes" id="UP001501138">
    <property type="component" value="Unassembled WGS sequence"/>
</dbReference>
<keyword evidence="5" id="KW-1185">Reference proteome</keyword>
<dbReference type="EMBL" id="BAAAPM010000001">
    <property type="protein sequence ID" value="GAA1708485.1"/>
    <property type="molecule type" value="Genomic_DNA"/>
</dbReference>
<protein>
    <submittedName>
        <fullName evidence="4">TetR/AcrR family transcriptional regulator C-terminal domain-containing protein</fullName>
    </submittedName>
</protein>
<dbReference type="Pfam" id="PF02909">
    <property type="entry name" value="TetR_C_1"/>
    <property type="match status" value="1"/>
</dbReference>
<evidence type="ECO:0000259" key="3">
    <source>
        <dbReference type="Pfam" id="PF02909"/>
    </source>
</evidence>
<evidence type="ECO:0000256" key="2">
    <source>
        <dbReference type="ARBA" id="ARBA00023163"/>
    </source>
</evidence>
<dbReference type="InterPro" id="IPR004111">
    <property type="entry name" value="Repressor_TetR_C"/>
</dbReference>
<name>A0ABN2IP04_9MICO</name>
<gene>
    <name evidence="4" type="ORF">GCM10009809_00910</name>
</gene>
<dbReference type="RefSeq" id="WP_344244547.1">
    <property type="nucleotide sequence ID" value="NZ_BAAAPM010000001.1"/>
</dbReference>
<dbReference type="SUPFAM" id="SSF48498">
    <property type="entry name" value="Tetracyclin repressor-like, C-terminal domain"/>
    <property type="match status" value="1"/>
</dbReference>
<evidence type="ECO:0000313" key="4">
    <source>
        <dbReference type="EMBL" id="GAA1708485.1"/>
    </source>
</evidence>
<keyword evidence="2" id="KW-0804">Transcription</keyword>
<sequence>MSSARTPARTSAHGTTRRAIGVRAGLTLPRIVEAARSLDPDALTMQALADHLGVDRKALNHHVSDRDTLLGLVALDAFTSTFSAVDIAAHTGWQDACRSYARGFTDSAVAAGVLAERIRLTDAYVTKVLEPTEAVLQTMVAAGFDDETAMRTLSALTNICLAHARDVVLASRSNTSPRAAILRDALHERDATKYPTLARIAELPATTYDTTQLDLSIDTFIAGAEARLRRDRNRH</sequence>
<dbReference type="Gene3D" id="1.10.10.60">
    <property type="entry name" value="Homeodomain-like"/>
    <property type="match status" value="1"/>
</dbReference>
<comment type="caution">
    <text evidence="4">The sequence shown here is derived from an EMBL/GenBank/DDBJ whole genome shotgun (WGS) entry which is preliminary data.</text>
</comment>